<dbReference type="GO" id="GO:0003883">
    <property type="term" value="F:CTP synthase activity"/>
    <property type="evidence" value="ECO:0007669"/>
    <property type="project" value="UniProtKB-UniRule"/>
</dbReference>
<evidence type="ECO:0000259" key="11">
    <source>
        <dbReference type="Pfam" id="PF06418"/>
    </source>
</evidence>
<evidence type="ECO:0000256" key="7">
    <source>
        <dbReference type="ARBA" id="ARBA00022975"/>
    </source>
</evidence>
<dbReference type="InterPro" id="IPR029062">
    <property type="entry name" value="Class_I_gatase-like"/>
</dbReference>
<evidence type="ECO:0000313" key="14">
    <source>
        <dbReference type="EMBL" id="KAA0165240.1"/>
    </source>
</evidence>
<evidence type="ECO:0000313" key="15">
    <source>
        <dbReference type="EMBL" id="KAA0170657.1"/>
    </source>
</evidence>
<gene>
    <name evidence="15" type="ORF">FNF27_06545</name>
    <name evidence="14" type="ORF">FNF28_03521</name>
    <name evidence="12" type="ORF">FNF29_03850</name>
    <name evidence="13" type="ORF">FNF31_03674</name>
</gene>
<evidence type="ECO:0000313" key="12">
    <source>
        <dbReference type="EMBL" id="KAA0152623.1"/>
    </source>
</evidence>
<dbReference type="NCBIfam" id="NF003792">
    <property type="entry name" value="PRK05380.1"/>
    <property type="match status" value="1"/>
</dbReference>
<dbReference type="Proteomes" id="UP000324907">
    <property type="component" value="Unassembled WGS sequence"/>
</dbReference>
<comment type="similarity">
    <text evidence="2 9">Belongs to the CTP synthase family.</text>
</comment>
<evidence type="ECO:0000256" key="1">
    <source>
        <dbReference type="ARBA" id="ARBA00005171"/>
    </source>
</evidence>
<dbReference type="GO" id="GO:0019856">
    <property type="term" value="P:pyrimidine nucleobase biosynthetic process"/>
    <property type="evidence" value="ECO:0007669"/>
    <property type="project" value="TreeGrafter"/>
</dbReference>
<dbReference type="Pfam" id="PF06418">
    <property type="entry name" value="CTP_synth_N"/>
    <property type="match status" value="1"/>
</dbReference>
<dbReference type="EMBL" id="VLTN01000020">
    <property type="protein sequence ID" value="KAA0152623.1"/>
    <property type="molecule type" value="Genomic_DNA"/>
</dbReference>
<evidence type="ECO:0000256" key="4">
    <source>
        <dbReference type="ARBA" id="ARBA00022741"/>
    </source>
</evidence>
<dbReference type="EMBL" id="VLTO01000059">
    <property type="protein sequence ID" value="KAA0170657.1"/>
    <property type="molecule type" value="Genomic_DNA"/>
</dbReference>
<dbReference type="EC" id="6.3.4.2" evidence="9"/>
<keyword evidence="5 9" id="KW-0067">ATP-binding</keyword>
<dbReference type="InterPro" id="IPR033828">
    <property type="entry name" value="GATase1_CTP_Synthase"/>
</dbReference>
<dbReference type="InterPro" id="IPR004468">
    <property type="entry name" value="CTP_synthase"/>
</dbReference>
<dbReference type="FunFam" id="3.40.50.300:FF:000207">
    <property type="entry name" value="CTP synthase"/>
    <property type="match status" value="1"/>
</dbReference>
<dbReference type="OrthoDB" id="1739076at2759"/>
<proteinExistence type="inferred from homology"/>
<reference evidence="16 17" key="1">
    <citation type="submission" date="2019-07" db="EMBL/GenBank/DDBJ databases">
        <title>Genomes of Cafeteria roenbergensis.</title>
        <authorList>
            <person name="Fischer M.G."/>
            <person name="Hackl T."/>
            <person name="Roman M."/>
        </authorList>
    </citation>
    <scope>NUCLEOTIDE SEQUENCE [LARGE SCALE GENOMIC DNA]</scope>
    <source>
        <strain evidence="12 17">BVI</strain>
        <strain evidence="13 19">Cflag</strain>
        <strain evidence="15 16">E4-10P</strain>
        <strain evidence="14 18">RCC970-E3</strain>
    </source>
</reference>
<keyword evidence="7 9" id="KW-0665">Pyrimidine biosynthesis</keyword>
<dbReference type="AlphaFoldDB" id="A0A5A8DCZ7"/>
<feature type="domain" description="CTP synthase N-terminal" evidence="11">
    <location>
        <begin position="2"/>
        <end position="272"/>
    </location>
</feature>
<evidence type="ECO:0000256" key="6">
    <source>
        <dbReference type="ARBA" id="ARBA00022962"/>
    </source>
</evidence>
<evidence type="ECO:0000256" key="5">
    <source>
        <dbReference type="ARBA" id="ARBA00022840"/>
    </source>
</evidence>
<dbReference type="PANTHER" id="PTHR11550">
    <property type="entry name" value="CTP SYNTHASE"/>
    <property type="match status" value="1"/>
</dbReference>
<comment type="function">
    <text evidence="9">Catalyzes the ATP-dependent amination of UTP to CTP with either L-glutamine or ammonia as the source of nitrogen.</text>
</comment>
<dbReference type="HAMAP" id="MF_01227">
    <property type="entry name" value="PyrG"/>
    <property type="match status" value="1"/>
</dbReference>
<evidence type="ECO:0000313" key="18">
    <source>
        <dbReference type="Proteomes" id="UP000324907"/>
    </source>
</evidence>
<dbReference type="EMBL" id="VLTL01000048">
    <property type="protein sequence ID" value="KAA0165240.1"/>
    <property type="molecule type" value="Genomic_DNA"/>
</dbReference>
<evidence type="ECO:0000259" key="10">
    <source>
        <dbReference type="Pfam" id="PF00117"/>
    </source>
</evidence>
<comment type="pathway">
    <text evidence="1 9">Pyrimidine metabolism; CTP biosynthesis via de novo pathway; CTP from UDP: step 2/2.</text>
</comment>
<dbReference type="GO" id="GO:0042802">
    <property type="term" value="F:identical protein binding"/>
    <property type="evidence" value="ECO:0007669"/>
    <property type="project" value="TreeGrafter"/>
</dbReference>
<name>A0A5A8DCZ7_CAFRO</name>
<evidence type="ECO:0000256" key="3">
    <source>
        <dbReference type="ARBA" id="ARBA00022598"/>
    </source>
</evidence>
<dbReference type="Proteomes" id="UP000323011">
    <property type="component" value="Unassembled WGS sequence"/>
</dbReference>
<keyword evidence="4 9" id="KW-0547">Nucleotide-binding</keyword>
<accession>A0A5A8DCZ7</accession>
<keyword evidence="3 9" id="KW-0436">Ligase</keyword>
<dbReference type="GO" id="GO:0005524">
    <property type="term" value="F:ATP binding"/>
    <property type="evidence" value="ECO:0007669"/>
    <property type="project" value="UniProtKB-KW"/>
</dbReference>
<evidence type="ECO:0000256" key="8">
    <source>
        <dbReference type="ARBA" id="ARBA00047781"/>
    </source>
</evidence>
<dbReference type="PROSITE" id="PS51273">
    <property type="entry name" value="GATASE_TYPE_1"/>
    <property type="match status" value="1"/>
</dbReference>
<dbReference type="EMBL" id="VLTM01000033">
    <property type="protein sequence ID" value="KAA0161731.1"/>
    <property type="molecule type" value="Genomic_DNA"/>
</dbReference>
<dbReference type="CDD" id="cd01746">
    <property type="entry name" value="GATase1_CTP_Synthase"/>
    <property type="match status" value="1"/>
</dbReference>
<dbReference type="Proteomes" id="UP000325113">
    <property type="component" value="Unassembled WGS sequence"/>
</dbReference>
<dbReference type="NCBIfam" id="TIGR00337">
    <property type="entry name" value="PyrG"/>
    <property type="match status" value="1"/>
</dbReference>
<sequence>MKYVVVTGGVVSGLGKGISISSLGVLLRACGLRVTSIKIDPYLNIDAGTMSPYEHGEVFVLDDGGEVDLDLGNYERFLGVRLTREHNITTGKVYQHVINSERRGDYLGKTVQVIPHVTRCVQDWIERVAQRPVDGSDLPPDVCLVEVGGTVGDIESLVFLEGLRQLRSRVGAENLMFFHVSLVPVLGAVGEQKTKPTQHSVKELRSVGITPDALICRSGQPLEHSTKEKLALFTQVPTANVLAVHDVSNIYHVPIILAEQGAHSIIATTLKLPVAAAPRLDAWRSLAASVDDATLTTRIALVGKYTGLSDSYLSVLKALKHAAIACGRNLAVDWVEAEMLEPVPDADDAARAERHDAAWAAVRGADGILVPGGFGDRGVQGKVLAIKHARETKTPFLGVCLGMQCAVIEHARHVAGMPGANSAEFDEACESPVVVFMPEVDPTTMGGTMRLGARKTLLRSPPTSEPSLAQQLYGEGVTSVMERHRHRYEVNPEVVEALQAKGLHFVGVDETSTRMEIVERPRSEHPFFLGVQFHPEFLSRPMRPSPPFHGLLLAASGQLDAALPLRPVGDDSAWAFSAPAAAAAAADAAPAAAAAAAAASTAAAE</sequence>
<dbReference type="CDD" id="cd03113">
    <property type="entry name" value="CTPS_N"/>
    <property type="match status" value="1"/>
</dbReference>
<dbReference type="OMA" id="HAAMYCH"/>
<dbReference type="Proteomes" id="UP000322899">
    <property type="component" value="Unassembled WGS sequence"/>
</dbReference>
<organism evidence="13 19">
    <name type="scientific">Cafeteria roenbergensis</name>
    <name type="common">Marine flagellate</name>
    <dbReference type="NCBI Taxonomy" id="33653"/>
    <lineage>
        <taxon>Eukaryota</taxon>
        <taxon>Sar</taxon>
        <taxon>Stramenopiles</taxon>
        <taxon>Bigyra</taxon>
        <taxon>Opalozoa</taxon>
        <taxon>Bicosoecida</taxon>
        <taxon>Cafeteriaceae</taxon>
        <taxon>Cafeteria</taxon>
    </lineage>
</organism>
<evidence type="ECO:0000313" key="16">
    <source>
        <dbReference type="Proteomes" id="UP000322899"/>
    </source>
</evidence>
<dbReference type="PANTHER" id="PTHR11550:SF0">
    <property type="entry name" value="CTP SYNTHASE-RELATED"/>
    <property type="match status" value="1"/>
</dbReference>
<dbReference type="SUPFAM" id="SSF52540">
    <property type="entry name" value="P-loop containing nucleoside triphosphate hydrolases"/>
    <property type="match status" value="1"/>
</dbReference>
<dbReference type="SUPFAM" id="SSF52317">
    <property type="entry name" value="Class I glutamine amidotransferase-like"/>
    <property type="match status" value="1"/>
</dbReference>
<keyword evidence="17" id="KW-1185">Reference proteome</keyword>
<keyword evidence="6 9" id="KW-0315">Glutamine amidotransferase</keyword>
<dbReference type="Gene3D" id="3.40.50.880">
    <property type="match status" value="1"/>
</dbReference>
<protein>
    <recommendedName>
        <fullName evidence="9">CTP synthase</fullName>
        <ecNumber evidence="9">6.3.4.2</ecNumber>
    </recommendedName>
    <alternativeName>
        <fullName evidence="9">UTP--ammonia ligase</fullName>
    </alternativeName>
</protein>
<dbReference type="GO" id="GO:0044210">
    <property type="term" value="P:'de novo' CTP biosynthetic process"/>
    <property type="evidence" value="ECO:0007669"/>
    <property type="project" value="UniProtKB-UniRule"/>
</dbReference>
<comment type="caution">
    <text evidence="13">The sequence shown here is derived from an EMBL/GenBank/DDBJ whole genome shotgun (WGS) entry which is preliminary data.</text>
</comment>
<comment type="catalytic activity">
    <reaction evidence="8 9">
        <text>UTP + L-glutamine + ATP + H2O = CTP + L-glutamate + ADP + phosphate + 2 H(+)</text>
        <dbReference type="Rhea" id="RHEA:26426"/>
        <dbReference type="ChEBI" id="CHEBI:15377"/>
        <dbReference type="ChEBI" id="CHEBI:15378"/>
        <dbReference type="ChEBI" id="CHEBI:29985"/>
        <dbReference type="ChEBI" id="CHEBI:30616"/>
        <dbReference type="ChEBI" id="CHEBI:37563"/>
        <dbReference type="ChEBI" id="CHEBI:43474"/>
        <dbReference type="ChEBI" id="CHEBI:46398"/>
        <dbReference type="ChEBI" id="CHEBI:58359"/>
        <dbReference type="ChEBI" id="CHEBI:456216"/>
        <dbReference type="EC" id="6.3.4.2"/>
    </reaction>
</comment>
<evidence type="ECO:0000313" key="17">
    <source>
        <dbReference type="Proteomes" id="UP000323011"/>
    </source>
</evidence>
<dbReference type="Gene3D" id="3.40.50.300">
    <property type="entry name" value="P-loop containing nucleotide triphosphate hydrolases"/>
    <property type="match status" value="1"/>
</dbReference>
<dbReference type="InterPro" id="IPR017926">
    <property type="entry name" value="GATASE"/>
</dbReference>
<dbReference type="UniPathway" id="UPA00159">
    <property type="reaction ID" value="UER00277"/>
</dbReference>
<dbReference type="InterPro" id="IPR027417">
    <property type="entry name" value="P-loop_NTPase"/>
</dbReference>
<evidence type="ECO:0000256" key="2">
    <source>
        <dbReference type="ARBA" id="ARBA00007533"/>
    </source>
</evidence>
<evidence type="ECO:0000256" key="9">
    <source>
        <dbReference type="RuleBase" id="RU810713"/>
    </source>
</evidence>
<dbReference type="FunFam" id="3.40.50.880:FF:000002">
    <property type="entry name" value="CTP synthase"/>
    <property type="match status" value="1"/>
</dbReference>
<evidence type="ECO:0000313" key="13">
    <source>
        <dbReference type="EMBL" id="KAA0161731.1"/>
    </source>
</evidence>
<dbReference type="InterPro" id="IPR017456">
    <property type="entry name" value="CTP_synthase_N"/>
</dbReference>
<dbReference type="Pfam" id="PF00117">
    <property type="entry name" value="GATase"/>
    <property type="match status" value="1"/>
</dbReference>
<feature type="domain" description="Glutamine amidotransferase" evidence="10">
    <location>
        <begin position="309"/>
        <end position="551"/>
    </location>
</feature>
<evidence type="ECO:0000313" key="19">
    <source>
        <dbReference type="Proteomes" id="UP000325113"/>
    </source>
</evidence>